<reference evidence="1 2" key="1">
    <citation type="submission" date="2013-03" db="EMBL/GenBank/DDBJ databases">
        <title>The Genome Sequence of Cladophialophora yegresii CBS 114405.</title>
        <authorList>
            <consortium name="The Broad Institute Genomics Platform"/>
            <person name="Cuomo C."/>
            <person name="de Hoog S."/>
            <person name="Gorbushina A."/>
            <person name="Walker B."/>
            <person name="Young S.K."/>
            <person name="Zeng Q."/>
            <person name="Gargeya S."/>
            <person name="Fitzgerald M."/>
            <person name="Haas B."/>
            <person name="Abouelleil A."/>
            <person name="Allen A.W."/>
            <person name="Alvarado L."/>
            <person name="Arachchi H.M."/>
            <person name="Berlin A.M."/>
            <person name="Chapman S.B."/>
            <person name="Gainer-Dewar J."/>
            <person name="Goldberg J."/>
            <person name="Griggs A."/>
            <person name="Gujja S."/>
            <person name="Hansen M."/>
            <person name="Howarth C."/>
            <person name="Imamovic A."/>
            <person name="Ireland A."/>
            <person name="Larimer J."/>
            <person name="McCowan C."/>
            <person name="Murphy C."/>
            <person name="Pearson M."/>
            <person name="Poon T.W."/>
            <person name="Priest M."/>
            <person name="Roberts A."/>
            <person name="Saif S."/>
            <person name="Shea T."/>
            <person name="Sisk P."/>
            <person name="Sykes S."/>
            <person name="Wortman J."/>
            <person name="Nusbaum C."/>
            <person name="Birren B."/>
        </authorList>
    </citation>
    <scope>NUCLEOTIDE SEQUENCE [LARGE SCALE GENOMIC DNA]</scope>
    <source>
        <strain evidence="1 2">CBS 114405</strain>
    </source>
</reference>
<comment type="caution">
    <text evidence="1">The sequence shown here is derived from an EMBL/GenBank/DDBJ whole genome shotgun (WGS) entry which is preliminary data.</text>
</comment>
<dbReference type="AlphaFoldDB" id="W9VVS7"/>
<dbReference type="EMBL" id="AMGW01000003">
    <property type="protein sequence ID" value="EXJ59892.1"/>
    <property type="molecule type" value="Genomic_DNA"/>
</dbReference>
<name>W9VVS7_9EURO</name>
<accession>W9VVS7</accession>
<dbReference type="OrthoDB" id="2898509at2759"/>
<evidence type="ECO:0000313" key="2">
    <source>
        <dbReference type="Proteomes" id="UP000019473"/>
    </source>
</evidence>
<gene>
    <name evidence="1" type="ORF">A1O7_04039</name>
</gene>
<dbReference type="Proteomes" id="UP000019473">
    <property type="component" value="Unassembled WGS sequence"/>
</dbReference>
<proteinExistence type="predicted"/>
<evidence type="ECO:0000313" key="1">
    <source>
        <dbReference type="EMBL" id="EXJ59892.1"/>
    </source>
</evidence>
<dbReference type="RefSeq" id="XP_007756245.1">
    <property type="nucleotide sequence ID" value="XM_007758055.1"/>
</dbReference>
<sequence>MVLKTLLTFDTNDYRSRFQGYYDPQLQKKEVVLIGTLYSSTAGVISGVVMAPETGGGLPVSSVANGRAMELVERKLATVRAELKSRSVAGAIGVLPGVEGHPVGTVVGAALNLVGVGTQPLDHVQTPPDRPINQGPNNLQKFRRSLTESASSKARSLQCPFSSEHKDLFRKYNNLLRSKKTLEGR</sequence>
<keyword evidence="2" id="KW-1185">Reference proteome</keyword>
<dbReference type="STRING" id="1182544.W9VVS7"/>
<dbReference type="HOGENOM" id="CLU_062652_0_0_1"/>
<organism evidence="1 2">
    <name type="scientific">Cladophialophora yegresii CBS 114405</name>
    <dbReference type="NCBI Taxonomy" id="1182544"/>
    <lineage>
        <taxon>Eukaryota</taxon>
        <taxon>Fungi</taxon>
        <taxon>Dikarya</taxon>
        <taxon>Ascomycota</taxon>
        <taxon>Pezizomycotina</taxon>
        <taxon>Eurotiomycetes</taxon>
        <taxon>Chaetothyriomycetidae</taxon>
        <taxon>Chaetothyriales</taxon>
        <taxon>Herpotrichiellaceae</taxon>
        <taxon>Cladophialophora</taxon>
    </lineage>
</organism>
<protein>
    <submittedName>
        <fullName evidence="1">Uncharacterized protein</fullName>
    </submittedName>
</protein>
<dbReference type="GeneID" id="19178630"/>
<dbReference type="VEuPathDB" id="FungiDB:A1O7_04039"/>